<comment type="caution">
    <text evidence="2">The sequence shown here is derived from an EMBL/GenBank/DDBJ whole genome shotgun (WGS) entry which is preliminary data.</text>
</comment>
<organism evidence="2 3">
    <name type="scientific">Cohnella cellulosilytica</name>
    <dbReference type="NCBI Taxonomy" id="986710"/>
    <lineage>
        <taxon>Bacteria</taxon>
        <taxon>Bacillati</taxon>
        <taxon>Bacillota</taxon>
        <taxon>Bacilli</taxon>
        <taxon>Bacillales</taxon>
        <taxon>Paenibacillaceae</taxon>
        <taxon>Cohnella</taxon>
    </lineage>
</organism>
<keyword evidence="3" id="KW-1185">Reference proteome</keyword>
<dbReference type="SUPFAM" id="SSF88697">
    <property type="entry name" value="PUA domain-like"/>
    <property type="match status" value="1"/>
</dbReference>
<proteinExistence type="predicted"/>
<sequence length="163" mass="18713">MKAITVWQPWATLIALRLKRFETRSWSTKYRGPIAIHAAKHIDREACEREPIKSALAEHGYTASNLPTGVVVATCILTDCLGVHRTDGERDKHPVWLRRKAMHNEAFRNLFWAGGKSPEYYFGDYSDGRFAWELTEVKQLPQPIPAKGKQRLWNWEPGEGGRL</sequence>
<evidence type="ECO:0000313" key="2">
    <source>
        <dbReference type="EMBL" id="MFC7152466.1"/>
    </source>
</evidence>
<evidence type="ECO:0000259" key="1">
    <source>
        <dbReference type="Pfam" id="PF04266"/>
    </source>
</evidence>
<feature type="domain" description="ASCH" evidence="1">
    <location>
        <begin position="4"/>
        <end position="83"/>
    </location>
</feature>
<protein>
    <submittedName>
        <fullName evidence="2">ASCH domain-containing protein</fullName>
    </submittedName>
</protein>
<dbReference type="Proteomes" id="UP001596378">
    <property type="component" value="Unassembled WGS sequence"/>
</dbReference>
<reference evidence="3" key="1">
    <citation type="journal article" date="2019" name="Int. J. Syst. Evol. Microbiol.">
        <title>The Global Catalogue of Microorganisms (GCM) 10K type strain sequencing project: providing services to taxonomists for standard genome sequencing and annotation.</title>
        <authorList>
            <consortium name="The Broad Institute Genomics Platform"/>
            <consortium name="The Broad Institute Genome Sequencing Center for Infectious Disease"/>
            <person name="Wu L."/>
            <person name="Ma J."/>
        </authorList>
    </citation>
    <scope>NUCLEOTIDE SEQUENCE [LARGE SCALE GENOMIC DNA]</scope>
    <source>
        <strain evidence="3">KCTC 12907</strain>
    </source>
</reference>
<dbReference type="InterPro" id="IPR015947">
    <property type="entry name" value="PUA-like_sf"/>
</dbReference>
<accession>A0ABW2FH28</accession>
<dbReference type="CDD" id="cd06554">
    <property type="entry name" value="ASCH_ASC-1_like"/>
    <property type="match status" value="1"/>
</dbReference>
<name>A0ABW2FH28_9BACL</name>
<dbReference type="RefSeq" id="WP_378044169.1">
    <property type="nucleotide sequence ID" value="NZ_JBHMDN010000002.1"/>
</dbReference>
<gene>
    <name evidence="2" type="ORF">ACFQMJ_28355</name>
</gene>
<dbReference type="Pfam" id="PF04266">
    <property type="entry name" value="ASCH"/>
    <property type="match status" value="1"/>
</dbReference>
<dbReference type="InterPro" id="IPR007374">
    <property type="entry name" value="ASCH_domain"/>
</dbReference>
<evidence type="ECO:0000313" key="3">
    <source>
        <dbReference type="Proteomes" id="UP001596378"/>
    </source>
</evidence>
<dbReference type="Gene3D" id="2.30.130.30">
    <property type="entry name" value="Hypothetical protein"/>
    <property type="match status" value="1"/>
</dbReference>
<dbReference type="EMBL" id="JBHTAI010000023">
    <property type="protein sequence ID" value="MFC7152466.1"/>
    <property type="molecule type" value="Genomic_DNA"/>
</dbReference>